<keyword evidence="5" id="KW-1185">Reference proteome</keyword>
<evidence type="ECO:0000256" key="1">
    <source>
        <dbReference type="ARBA" id="ARBA00008201"/>
    </source>
</evidence>
<sequence>MESITSNDDLSTLEIAQRRPDEYGTKGNKIRLLANHFKVSVHGADVIFHKYHVKLMYEDDKPVQILGVRRKVIDKLQEIYASDLTGVSFAYDGVESLFTIGALQNVRSVYTVVMGNASSAKVATGRSPGENTSPGGSDMKRMKRPVHVKIFKVELSLKGTVEMDAISRILRGQNIKRYEEAIRVLDIILSQDSMGCLLVGQSFFNTSLSNSFDLPGGLKGLQGYHSSFRVTQSGLSLNVDVSTTTIVRPGPVIDFLRFNQDIKDTSRIDWGKAEHVLKRLRIKTTHTNAEFTIFGLSKKSCYEQTFLWKKRNGNGADTVEVTVYDYFKQRWHIELKDSARLPCLDVGKKERPNYLPVELCYLVSLQRYRALTVPQRSSLVEKSRKNPSKRKSDLSSALECSNYNSDDMLRRCGILIAPEFAQVDGRILQAPMLKAGNGQDLIVRNGRWNFNHKKLIEPVKVNTWVAVNFSTQWNVQDLVDRLIRCGGTKGIVGPCLHLIFHIFVKSSTIELFDLQKIQPVHTIFEESSKEGASRNSRRQGE</sequence>
<gene>
    <name evidence="4" type="ORF">HU200_056919</name>
</gene>
<evidence type="ECO:0000256" key="2">
    <source>
        <dbReference type="ARBA" id="ARBA00023158"/>
    </source>
</evidence>
<dbReference type="InterPro" id="IPR003100">
    <property type="entry name" value="PAZ_dom"/>
</dbReference>
<name>A0A835AG52_9POAL</name>
<dbReference type="Pfam" id="PF16488">
    <property type="entry name" value="ArgoL2"/>
    <property type="match status" value="1"/>
</dbReference>
<dbReference type="InterPro" id="IPR032472">
    <property type="entry name" value="ArgoL2"/>
</dbReference>
<dbReference type="Proteomes" id="UP000636709">
    <property type="component" value="Unassembled WGS sequence"/>
</dbReference>
<dbReference type="Gene3D" id="3.40.50.2300">
    <property type="match status" value="1"/>
</dbReference>
<evidence type="ECO:0000259" key="3">
    <source>
        <dbReference type="PROSITE" id="PS50821"/>
    </source>
</evidence>
<dbReference type="Pfam" id="PF08699">
    <property type="entry name" value="ArgoL1"/>
    <property type="match status" value="1"/>
</dbReference>
<keyword evidence="2" id="KW-0943">RNA-mediated gene silencing</keyword>
<dbReference type="SUPFAM" id="SSF101690">
    <property type="entry name" value="PAZ domain"/>
    <property type="match status" value="1"/>
</dbReference>
<dbReference type="GO" id="GO:0003723">
    <property type="term" value="F:RNA binding"/>
    <property type="evidence" value="ECO:0007669"/>
    <property type="project" value="InterPro"/>
</dbReference>
<dbReference type="Pfam" id="PF16486">
    <property type="entry name" value="ArgoN"/>
    <property type="match status" value="1"/>
</dbReference>
<dbReference type="CDD" id="cd02846">
    <property type="entry name" value="PAZ_argonaute_like"/>
    <property type="match status" value="1"/>
</dbReference>
<dbReference type="Pfam" id="PF02170">
    <property type="entry name" value="PAZ"/>
    <property type="match status" value="1"/>
</dbReference>
<comment type="similarity">
    <text evidence="1">Belongs to the argonaute family. Ago subfamily.</text>
</comment>
<proteinExistence type="inferred from homology"/>
<protein>
    <recommendedName>
        <fullName evidence="3">PAZ domain-containing protein</fullName>
    </recommendedName>
</protein>
<comment type="caution">
    <text evidence="4">The sequence shown here is derived from an EMBL/GenBank/DDBJ whole genome shotgun (WGS) entry which is preliminary data.</text>
</comment>
<dbReference type="GO" id="GO:0031047">
    <property type="term" value="P:regulatory ncRNA-mediated gene silencing"/>
    <property type="evidence" value="ECO:0007669"/>
    <property type="project" value="UniProtKB-KW"/>
</dbReference>
<dbReference type="PROSITE" id="PS50821">
    <property type="entry name" value="PAZ"/>
    <property type="match status" value="1"/>
</dbReference>
<dbReference type="InterPro" id="IPR014811">
    <property type="entry name" value="ArgoL1"/>
</dbReference>
<dbReference type="EMBL" id="JACEFO010002394">
    <property type="protein sequence ID" value="KAF8661502.1"/>
    <property type="molecule type" value="Genomic_DNA"/>
</dbReference>
<organism evidence="4 5">
    <name type="scientific">Digitaria exilis</name>
    <dbReference type="NCBI Taxonomy" id="1010633"/>
    <lineage>
        <taxon>Eukaryota</taxon>
        <taxon>Viridiplantae</taxon>
        <taxon>Streptophyta</taxon>
        <taxon>Embryophyta</taxon>
        <taxon>Tracheophyta</taxon>
        <taxon>Spermatophyta</taxon>
        <taxon>Magnoliopsida</taxon>
        <taxon>Liliopsida</taxon>
        <taxon>Poales</taxon>
        <taxon>Poaceae</taxon>
        <taxon>PACMAD clade</taxon>
        <taxon>Panicoideae</taxon>
        <taxon>Panicodae</taxon>
        <taxon>Paniceae</taxon>
        <taxon>Anthephorinae</taxon>
        <taxon>Digitaria</taxon>
    </lineage>
</organism>
<dbReference type="SMART" id="SM00949">
    <property type="entry name" value="PAZ"/>
    <property type="match status" value="1"/>
</dbReference>
<evidence type="ECO:0000313" key="5">
    <source>
        <dbReference type="Proteomes" id="UP000636709"/>
    </source>
</evidence>
<dbReference type="PANTHER" id="PTHR22891">
    <property type="entry name" value="EUKARYOTIC TRANSLATION INITIATION FACTOR 2C"/>
    <property type="match status" value="1"/>
</dbReference>
<dbReference type="OrthoDB" id="10252740at2759"/>
<dbReference type="InterPro" id="IPR032474">
    <property type="entry name" value="Argonaute_N"/>
</dbReference>
<dbReference type="InterPro" id="IPR036085">
    <property type="entry name" value="PAZ_dom_sf"/>
</dbReference>
<feature type="domain" description="PAZ" evidence="3">
    <location>
        <begin position="251"/>
        <end position="364"/>
    </location>
</feature>
<accession>A0A835AG52</accession>
<dbReference type="AlphaFoldDB" id="A0A835AG52"/>
<dbReference type="SMART" id="SM01163">
    <property type="entry name" value="DUF1785"/>
    <property type="match status" value="1"/>
</dbReference>
<evidence type="ECO:0000313" key="4">
    <source>
        <dbReference type="EMBL" id="KAF8661502.1"/>
    </source>
</evidence>
<reference evidence="4" key="1">
    <citation type="submission" date="2020-07" db="EMBL/GenBank/DDBJ databases">
        <title>Genome sequence and genetic diversity analysis of an under-domesticated orphan crop, white fonio (Digitaria exilis).</title>
        <authorList>
            <person name="Bennetzen J.L."/>
            <person name="Chen S."/>
            <person name="Ma X."/>
            <person name="Wang X."/>
            <person name="Yssel A.E.J."/>
            <person name="Chaluvadi S.R."/>
            <person name="Johnson M."/>
            <person name="Gangashetty P."/>
            <person name="Hamidou F."/>
            <person name="Sanogo M.D."/>
            <person name="Zwaenepoel A."/>
            <person name="Wallace J."/>
            <person name="Van De Peer Y."/>
            <person name="Van Deynze A."/>
        </authorList>
    </citation>
    <scope>NUCLEOTIDE SEQUENCE</scope>
    <source>
        <tissue evidence="4">Leaves</tissue>
    </source>
</reference>
<dbReference type="FunFam" id="2.170.260.10:FF:000008">
    <property type="entry name" value="Protein argonaute 7"/>
    <property type="match status" value="1"/>
</dbReference>
<dbReference type="Gene3D" id="2.170.260.10">
    <property type="entry name" value="paz domain"/>
    <property type="match status" value="1"/>
</dbReference>